<dbReference type="PANTHER" id="PTHR11439:SF462">
    <property type="match status" value="1"/>
</dbReference>
<name>A0A6D2KW93_9BRAS</name>
<dbReference type="InterPro" id="IPR013103">
    <property type="entry name" value="RVT_2"/>
</dbReference>
<feature type="compositionally biased region" description="Acidic residues" evidence="1">
    <location>
        <begin position="37"/>
        <end position="55"/>
    </location>
</feature>
<dbReference type="CDD" id="cd09272">
    <property type="entry name" value="RNase_HI_RT_Ty1"/>
    <property type="match status" value="1"/>
</dbReference>
<evidence type="ECO:0000259" key="2">
    <source>
        <dbReference type="Pfam" id="PF07727"/>
    </source>
</evidence>
<dbReference type="OrthoDB" id="414945at2759"/>
<gene>
    <name evidence="3" type="ORF">MERR_LOCUS44748</name>
</gene>
<feature type="domain" description="Reverse transcriptase Ty1/copia-type" evidence="2">
    <location>
        <begin position="188"/>
        <end position="429"/>
    </location>
</feature>
<protein>
    <recommendedName>
        <fullName evidence="2">Reverse transcriptase Ty1/copia-type domain-containing protein</fullName>
    </recommendedName>
</protein>
<dbReference type="Proteomes" id="UP000467841">
    <property type="component" value="Unassembled WGS sequence"/>
</dbReference>
<evidence type="ECO:0000313" key="4">
    <source>
        <dbReference type="Proteomes" id="UP000467841"/>
    </source>
</evidence>
<evidence type="ECO:0000313" key="3">
    <source>
        <dbReference type="EMBL" id="CAA7057512.1"/>
    </source>
</evidence>
<feature type="compositionally biased region" description="Basic and acidic residues" evidence="1">
    <location>
        <begin position="1"/>
        <end position="11"/>
    </location>
</feature>
<dbReference type="Pfam" id="PF07727">
    <property type="entry name" value="RVT_2"/>
    <property type="match status" value="1"/>
</dbReference>
<reference evidence="3" key="1">
    <citation type="submission" date="2020-01" db="EMBL/GenBank/DDBJ databases">
        <authorList>
            <person name="Mishra B."/>
        </authorList>
    </citation>
    <scope>NUCLEOTIDE SEQUENCE [LARGE SCALE GENOMIC DNA]</scope>
</reference>
<dbReference type="AlphaFoldDB" id="A0A6D2KW93"/>
<evidence type="ECO:0000256" key="1">
    <source>
        <dbReference type="SAM" id="MobiDB-lite"/>
    </source>
</evidence>
<feature type="region of interest" description="Disordered" evidence="1">
    <location>
        <begin position="1"/>
        <end position="55"/>
    </location>
</feature>
<dbReference type="SUPFAM" id="SSF56672">
    <property type="entry name" value="DNA/RNA polymerases"/>
    <property type="match status" value="1"/>
</dbReference>
<sequence>MGDFEQWRDDAEVFGETSTVVSENPAINAEIPAVESEPAENAENEETAENAESEEIAENEISATKIVETVEVALPLPVAEKEIEAAQDVSVKELGRGHREKQVSTRLKDFVLHTVHDKDDPLEVTVEFTDDINYPLSDYLDSSRFSQSHRALLAAITAGTEPTLFRDAVVYEVWCDAMKVEIGALELNKTWDLVKLPPGKRAIGCKWVYKIKYRSDGTIERYKARLVILGNNQQEGVDYTETFAPVIKITTIRVFLGVAAAKKWELHQMDVHNAFLHGDLEEEVYMKPPPGFRNDDPTLVCQLRKSLYGLKQAPRCWFAKLRDALKKYGFLQSYADYSLFSRTKGSSEMYVLVYVDDLIIGGNDSSAIAEFKKYLGQCFHMKDLGPLKYFLGIEVARNPEGIFLCQRKYTLDIIGEVGLLGAKPVAQPIGQQHKLALSDSPLLGSPEKYRRLVGRLIYLNATRPDLTYHVHVLSQFMQFPRFDHWDAALRVVRYLKGTPGQGILLSSACEMKLHGWCDSVWGGCPLTRRSISGWFVTLGDSPVSCKSKKQDIVSHSSAEAEYRCMSKTLDELKWLHQLLNSFGVKHDGPMDLHCDNQAALYIAANPVFHERTKHVEMDCHSVRDAVQDGTIVTRKVKTTDQLADVFTKALGCREFELIMSKLGTRNLHSTKFQLGGVLD</sequence>
<dbReference type="PANTHER" id="PTHR11439">
    <property type="entry name" value="GAG-POL-RELATED RETROTRANSPOSON"/>
    <property type="match status" value="1"/>
</dbReference>
<comment type="caution">
    <text evidence="3">The sequence shown here is derived from an EMBL/GenBank/DDBJ whole genome shotgun (WGS) entry which is preliminary data.</text>
</comment>
<dbReference type="InterPro" id="IPR043502">
    <property type="entry name" value="DNA/RNA_pol_sf"/>
</dbReference>
<accession>A0A6D2KW93</accession>
<proteinExistence type="predicted"/>
<keyword evidence="4" id="KW-1185">Reference proteome</keyword>
<dbReference type="EMBL" id="CACVBM020001695">
    <property type="protein sequence ID" value="CAA7057512.1"/>
    <property type="molecule type" value="Genomic_DNA"/>
</dbReference>
<organism evidence="3 4">
    <name type="scientific">Microthlaspi erraticum</name>
    <dbReference type="NCBI Taxonomy" id="1685480"/>
    <lineage>
        <taxon>Eukaryota</taxon>
        <taxon>Viridiplantae</taxon>
        <taxon>Streptophyta</taxon>
        <taxon>Embryophyta</taxon>
        <taxon>Tracheophyta</taxon>
        <taxon>Spermatophyta</taxon>
        <taxon>Magnoliopsida</taxon>
        <taxon>eudicotyledons</taxon>
        <taxon>Gunneridae</taxon>
        <taxon>Pentapetalae</taxon>
        <taxon>rosids</taxon>
        <taxon>malvids</taxon>
        <taxon>Brassicales</taxon>
        <taxon>Brassicaceae</taxon>
        <taxon>Coluteocarpeae</taxon>
        <taxon>Microthlaspi</taxon>
    </lineage>
</organism>